<evidence type="ECO:0000256" key="8">
    <source>
        <dbReference type="ARBA" id="ARBA00023136"/>
    </source>
</evidence>
<feature type="region of interest" description="Disordered" evidence="10">
    <location>
        <begin position="1257"/>
        <end position="1344"/>
    </location>
</feature>
<dbReference type="PANTHER" id="PTHR10110">
    <property type="entry name" value="SODIUM/HYDROGEN EXCHANGER"/>
    <property type="match status" value="1"/>
</dbReference>
<feature type="transmembrane region" description="Helical" evidence="11">
    <location>
        <begin position="397"/>
        <end position="418"/>
    </location>
</feature>
<dbReference type="InterPro" id="IPR027359">
    <property type="entry name" value="Volt_channel_dom_sf"/>
</dbReference>
<feature type="transmembrane region" description="Helical" evidence="11">
    <location>
        <begin position="613"/>
        <end position="632"/>
    </location>
</feature>
<feature type="transmembrane region" description="Helical" evidence="11">
    <location>
        <begin position="36"/>
        <end position="52"/>
    </location>
</feature>
<feature type="transmembrane region" description="Helical" evidence="11">
    <location>
        <begin position="198"/>
        <end position="215"/>
    </location>
</feature>
<evidence type="ECO:0000256" key="1">
    <source>
        <dbReference type="ARBA" id="ARBA00004651"/>
    </source>
</evidence>
<evidence type="ECO:0000256" key="5">
    <source>
        <dbReference type="ARBA" id="ARBA00022989"/>
    </source>
</evidence>
<keyword evidence="7" id="KW-0406">Ion transport</keyword>
<feature type="transmembrane region" description="Helical" evidence="11">
    <location>
        <begin position="72"/>
        <end position="89"/>
    </location>
</feature>
<dbReference type="GO" id="GO:0015385">
    <property type="term" value="F:sodium:proton antiporter activity"/>
    <property type="evidence" value="ECO:0007669"/>
    <property type="project" value="InterPro"/>
</dbReference>
<feature type="transmembrane region" description="Helical" evidence="11">
    <location>
        <begin position="644"/>
        <end position="667"/>
    </location>
</feature>
<dbReference type="InterPro" id="IPR018488">
    <property type="entry name" value="cNMP-bd_CS"/>
</dbReference>
<feature type="region of interest" description="Disordered" evidence="10">
    <location>
        <begin position="1216"/>
        <end position="1236"/>
    </location>
</feature>
<evidence type="ECO:0000313" key="14">
    <source>
        <dbReference type="Proteomes" id="UP000596742"/>
    </source>
</evidence>
<feature type="domain" description="Cyclic nucleotide-binding" evidence="12">
    <location>
        <begin position="874"/>
        <end position="993"/>
    </location>
</feature>
<keyword evidence="9" id="KW-0739">Sodium transport</keyword>
<dbReference type="Proteomes" id="UP000596742">
    <property type="component" value="Unassembled WGS sequence"/>
</dbReference>
<dbReference type="Gene3D" id="6.10.140.1330">
    <property type="match status" value="1"/>
</dbReference>
<dbReference type="SUPFAM" id="SSF51206">
    <property type="entry name" value="cAMP-binding domain-like"/>
    <property type="match status" value="1"/>
</dbReference>
<evidence type="ECO:0000313" key="13">
    <source>
        <dbReference type="EMBL" id="VDI14769.1"/>
    </source>
</evidence>
<gene>
    <name evidence="13" type="ORF">MGAL_10B004226</name>
</gene>
<feature type="transmembrane region" description="Helical" evidence="11">
    <location>
        <begin position="356"/>
        <end position="377"/>
    </location>
</feature>
<dbReference type="PANTHER" id="PTHR10110:SF86">
    <property type="entry name" value="SODIUM_HYDROGEN EXCHANGER 7"/>
    <property type="match status" value="1"/>
</dbReference>
<dbReference type="SUPFAM" id="SSF81324">
    <property type="entry name" value="Voltage-gated potassium channels"/>
    <property type="match status" value="1"/>
</dbReference>
<feature type="compositionally biased region" description="Polar residues" evidence="10">
    <location>
        <begin position="1328"/>
        <end position="1344"/>
    </location>
</feature>
<dbReference type="InterPro" id="IPR018422">
    <property type="entry name" value="Cation/H_exchanger_CPA1"/>
</dbReference>
<feature type="compositionally biased region" description="Polar residues" evidence="10">
    <location>
        <begin position="1309"/>
        <end position="1320"/>
    </location>
</feature>
<evidence type="ECO:0000256" key="4">
    <source>
        <dbReference type="ARBA" id="ARBA00022692"/>
    </source>
</evidence>
<dbReference type="SMART" id="SM00100">
    <property type="entry name" value="cNMP"/>
    <property type="match status" value="1"/>
</dbReference>
<evidence type="ECO:0000256" key="6">
    <source>
        <dbReference type="ARBA" id="ARBA00023053"/>
    </source>
</evidence>
<feature type="transmembrane region" description="Helical" evidence="11">
    <location>
        <begin position="679"/>
        <end position="701"/>
    </location>
</feature>
<feature type="transmembrane region" description="Helical" evidence="11">
    <location>
        <begin position="290"/>
        <end position="307"/>
    </location>
</feature>
<keyword evidence="4 11" id="KW-0812">Transmembrane</keyword>
<dbReference type="InterPro" id="IPR006153">
    <property type="entry name" value="Cation/H_exchanger_TM"/>
</dbReference>
<feature type="transmembrane region" description="Helical" evidence="11">
    <location>
        <begin position="101"/>
        <end position="124"/>
    </location>
</feature>
<dbReference type="GO" id="GO:0051453">
    <property type="term" value="P:regulation of intracellular pH"/>
    <property type="evidence" value="ECO:0007669"/>
    <property type="project" value="TreeGrafter"/>
</dbReference>
<comment type="subcellular location">
    <subcellularLocation>
        <location evidence="1">Cell membrane</location>
        <topology evidence="1">Multi-pass membrane protein</topology>
    </subcellularLocation>
</comment>
<keyword evidence="6" id="KW-0915">Sodium</keyword>
<dbReference type="PROSITE" id="PS50042">
    <property type="entry name" value="CNMP_BINDING_3"/>
    <property type="match status" value="1"/>
</dbReference>
<name>A0A8B6D406_MYTGA</name>
<dbReference type="InterPro" id="IPR014710">
    <property type="entry name" value="RmlC-like_jellyroll"/>
</dbReference>
<dbReference type="GO" id="GO:0098719">
    <property type="term" value="P:sodium ion import across plasma membrane"/>
    <property type="evidence" value="ECO:0007669"/>
    <property type="project" value="TreeGrafter"/>
</dbReference>
<comment type="caution">
    <text evidence="13">The sequence shown here is derived from an EMBL/GenBank/DDBJ whole genome shotgun (WGS) entry which is preliminary data.</text>
</comment>
<keyword evidence="3" id="KW-1003">Cell membrane</keyword>
<dbReference type="GO" id="GO:0005886">
    <property type="term" value="C:plasma membrane"/>
    <property type="evidence" value="ECO:0007669"/>
    <property type="project" value="UniProtKB-SubCell"/>
</dbReference>
<keyword evidence="2" id="KW-0813">Transport</keyword>
<keyword evidence="14" id="KW-1185">Reference proteome</keyword>
<dbReference type="Gene3D" id="2.60.120.10">
    <property type="entry name" value="Jelly Rolls"/>
    <property type="match status" value="1"/>
</dbReference>
<sequence length="1344" mass="150929">MAFNVCRTRAKQYFHSISQVKFSLVRRLLKGFKIRLPYTVVLLVLGILFGLLSGQYDEIHIYAKVVDSDPHLILHIFLPVLIFESAFAMDFHTFVKTFVQVVVLAIPGLALASVFTCLLARYLFTYGWNWNEGMMFGSILSATDPVAVVALLSDLGASKKLAMVIEGESLLNDGAAIVFFNVFLKLTTEDSGISGGEIVLYFLQVALLGPLWGYVMAKCTLFFLSRVFNDALIEITITLASTYLTYYIGEEFLKVSGVLAVVVLGVRMSAEKTMISPEVEKFLHRFWETLAYIANTLIFIIVGMVISEKAIFEIHGLDWFYMFSLYFGVFVIRGLVIAIFSPILRHTGYGMSWKEGIVMTWGGLRGAVSLALALQVAHHDTIDQERVGVRVLVHVSGIVFLTLLINSTTVVGLLKLLGMSDTSPAKRMAMANSLRFLQDVRDKTLNMLKTDRFLADADWDTVEKSSEIVDPYKTTDEEAQIDDSLDIRPNAICPDCDAKLPCMYTRKEMKDMTDEAVLRMLKAEKMSYWRQFEQGMISREGVRKLQECTDIAADKKGRFVDVEDVKKSWEIPKIYIKLKKFFKRFIVELIPEPPKSTCLTVLYKIFKHAAFSIFLYCVIALDMANVTLSVISEYLDAIHDHKEIFRSLNVVFVSLYIVEAVAKIVLVKKYYFTVCWNNLCLAIIFIGIVDVCLSFSLPSVYGNNHHIVHIVLVVFILLRVIRLFRLLEPLVPLFLGLMKLLISQQLSYGYDVGRGYVAGEEEVRKLIDHMVDQREIAKSLKQASDNGRLDVIRCLGMLQKQHPDIALSIKTRQAIRSVLNSLRDGIHELLMDGILEEADGHKLEKMVEEMMKRLINAPPSLPIPPPDKMLNNVFWLRHEPTLIEYIKEKAKLITYNYEDVIIHEGDPPGGIYIIVSGMVRLESTTQPGKPIILEDKPSGSQLTIKSHLIDFLTSGNIIGEMGLLTKNPRSATVICETAVQLLFISLDDMEHAIHHFQDIDPPLEYRLWHVCANRVATNVLMKQPSYQGWTKEKIKIRLENSYLLSNLDDNMFTVDSSMCDVVLVNGFAQNAFTREQFTGPCYIPWTVLKLQLMPEKGPKPVLLVVPSEAGQPAHAAHKSGHDLRHGHGAFSNSISQLCLNHASKHRQSVESKWKKVQAARSLGILLSKGAKVENRSTPKPEIMNGNLNREMFKNPICGALSTPGMLEGRDKVNFKPEKSIQEEPERGSSVEGSGSSISHLSSVISLDKLNAQLHARKYSDDEDDKVEDGTRLKVKTPVAQTVSAPNDKKNAKHNLKVTISDPLGASKPLPNNSNNSISKVNHQDSKIVDTSGQNVSDTTQDTRL</sequence>
<evidence type="ECO:0000256" key="2">
    <source>
        <dbReference type="ARBA" id="ARBA00022448"/>
    </source>
</evidence>
<evidence type="ECO:0000256" key="3">
    <source>
        <dbReference type="ARBA" id="ARBA00022475"/>
    </source>
</evidence>
<dbReference type="InterPro" id="IPR018490">
    <property type="entry name" value="cNMP-bd_dom_sf"/>
</dbReference>
<feature type="transmembrane region" description="Helical" evidence="11">
    <location>
        <begin position="707"/>
        <end position="724"/>
    </location>
</feature>
<keyword evidence="8 11" id="KW-0472">Membrane</keyword>
<feature type="transmembrane region" description="Helical" evidence="11">
    <location>
        <begin position="227"/>
        <end position="246"/>
    </location>
</feature>
<evidence type="ECO:0000256" key="7">
    <source>
        <dbReference type="ARBA" id="ARBA00023065"/>
    </source>
</evidence>
<dbReference type="Pfam" id="PF00999">
    <property type="entry name" value="Na_H_Exchanger"/>
    <property type="match status" value="1"/>
</dbReference>
<feature type="transmembrane region" description="Helical" evidence="11">
    <location>
        <begin position="319"/>
        <end position="344"/>
    </location>
</feature>
<feature type="compositionally biased region" description="Basic and acidic residues" evidence="10">
    <location>
        <begin position="1216"/>
        <end position="1228"/>
    </location>
</feature>
<accession>A0A8B6D406</accession>
<evidence type="ECO:0000256" key="11">
    <source>
        <dbReference type="SAM" id="Phobius"/>
    </source>
</evidence>
<keyword evidence="5 11" id="KW-1133">Transmembrane helix</keyword>
<dbReference type="EMBL" id="UYJE01002910">
    <property type="protein sequence ID" value="VDI14769.1"/>
    <property type="molecule type" value="Genomic_DNA"/>
</dbReference>
<dbReference type="InterPro" id="IPR000595">
    <property type="entry name" value="cNMP-bd_dom"/>
</dbReference>
<dbReference type="PROSITE" id="PS00889">
    <property type="entry name" value="CNMP_BINDING_2"/>
    <property type="match status" value="1"/>
</dbReference>
<dbReference type="Gene3D" id="1.20.120.350">
    <property type="entry name" value="Voltage-gated potassium channels. Chain C"/>
    <property type="match status" value="1"/>
</dbReference>
<reference evidence="13" key="1">
    <citation type="submission" date="2018-11" db="EMBL/GenBank/DDBJ databases">
        <authorList>
            <person name="Alioto T."/>
            <person name="Alioto T."/>
        </authorList>
    </citation>
    <scope>NUCLEOTIDE SEQUENCE</scope>
</reference>
<dbReference type="Pfam" id="PF00027">
    <property type="entry name" value="cNMP_binding"/>
    <property type="match status" value="1"/>
</dbReference>
<dbReference type="OrthoDB" id="441412at2759"/>
<evidence type="ECO:0000256" key="9">
    <source>
        <dbReference type="ARBA" id="ARBA00023201"/>
    </source>
</evidence>
<evidence type="ECO:0000259" key="12">
    <source>
        <dbReference type="PROSITE" id="PS50042"/>
    </source>
</evidence>
<proteinExistence type="predicted"/>
<organism evidence="13 14">
    <name type="scientific">Mytilus galloprovincialis</name>
    <name type="common">Mediterranean mussel</name>
    <dbReference type="NCBI Taxonomy" id="29158"/>
    <lineage>
        <taxon>Eukaryota</taxon>
        <taxon>Metazoa</taxon>
        <taxon>Spiralia</taxon>
        <taxon>Lophotrochozoa</taxon>
        <taxon>Mollusca</taxon>
        <taxon>Bivalvia</taxon>
        <taxon>Autobranchia</taxon>
        <taxon>Pteriomorphia</taxon>
        <taxon>Mytilida</taxon>
        <taxon>Mytiloidea</taxon>
        <taxon>Mytilidae</taxon>
        <taxon>Mytilinae</taxon>
        <taxon>Mytilus</taxon>
    </lineage>
</organism>
<dbReference type="CDD" id="cd00038">
    <property type="entry name" value="CAP_ED"/>
    <property type="match status" value="1"/>
</dbReference>
<evidence type="ECO:0000256" key="10">
    <source>
        <dbReference type="SAM" id="MobiDB-lite"/>
    </source>
</evidence>
<dbReference type="GO" id="GO:0015386">
    <property type="term" value="F:potassium:proton antiporter activity"/>
    <property type="evidence" value="ECO:0007669"/>
    <property type="project" value="TreeGrafter"/>
</dbReference>
<protein>
    <submittedName>
        <fullName evidence="13">Solute carrier family 9 (Sodium/hydrogen exchanger), member 10/11</fullName>
    </submittedName>
</protein>